<name>A0ABS3XZY9_9ACTN</name>
<evidence type="ECO:0000313" key="1">
    <source>
        <dbReference type="EMBL" id="MBO8200911.1"/>
    </source>
</evidence>
<protein>
    <submittedName>
        <fullName evidence="1">Uncharacterized protein</fullName>
    </submittedName>
</protein>
<accession>A0ABS3XZY9</accession>
<sequence>MDGEDQPRPLSGGIGCTDLGVRPAQGLLEEPEGVFDVEAPQEDLPEPVDIFDGLWQDSSAQVMEGVSRPIVTVPAEEPVSCS</sequence>
<proteinExistence type="predicted"/>
<dbReference type="Proteomes" id="UP000721954">
    <property type="component" value="Unassembled WGS sequence"/>
</dbReference>
<gene>
    <name evidence="1" type="ORF">JW613_21755</name>
</gene>
<comment type="caution">
    <text evidence="1">The sequence shown here is derived from an EMBL/GenBank/DDBJ whole genome shotgun (WGS) entry which is preliminary data.</text>
</comment>
<keyword evidence="2" id="KW-1185">Reference proteome</keyword>
<reference evidence="1 2" key="1">
    <citation type="submission" date="2021-02" db="EMBL/GenBank/DDBJ databases">
        <title>Streptomyces spirodelae sp. nov., isolated from duckweed.</title>
        <authorList>
            <person name="Saimee Y."/>
            <person name="Duangmal K."/>
        </authorList>
    </citation>
    <scope>NUCLEOTIDE SEQUENCE [LARGE SCALE GENOMIC DNA]</scope>
    <source>
        <strain evidence="1 2">DSM 42105</strain>
    </source>
</reference>
<dbReference type="EMBL" id="JAFFZM010000013">
    <property type="protein sequence ID" value="MBO8200911.1"/>
    <property type="molecule type" value="Genomic_DNA"/>
</dbReference>
<evidence type="ECO:0000313" key="2">
    <source>
        <dbReference type="Proteomes" id="UP000721954"/>
    </source>
</evidence>
<organism evidence="1 2">
    <name type="scientific">Streptomyces smyrnaeus</name>
    <dbReference type="NCBI Taxonomy" id="1387713"/>
    <lineage>
        <taxon>Bacteria</taxon>
        <taxon>Bacillati</taxon>
        <taxon>Actinomycetota</taxon>
        <taxon>Actinomycetes</taxon>
        <taxon>Kitasatosporales</taxon>
        <taxon>Streptomycetaceae</taxon>
        <taxon>Streptomyces</taxon>
    </lineage>
</organism>